<reference evidence="2" key="1">
    <citation type="submission" date="2021-02" db="EMBL/GenBank/DDBJ databases">
        <authorList>
            <person name="Nowell W R."/>
        </authorList>
    </citation>
    <scope>NUCLEOTIDE SEQUENCE</scope>
</reference>
<feature type="region of interest" description="Disordered" evidence="1">
    <location>
        <begin position="119"/>
        <end position="140"/>
    </location>
</feature>
<dbReference type="Proteomes" id="UP000663825">
    <property type="component" value="Unassembled WGS sequence"/>
</dbReference>
<accession>A0A817RC85</accession>
<feature type="region of interest" description="Disordered" evidence="1">
    <location>
        <begin position="268"/>
        <end position="288"/>
    </location>
</feature>
<organism evidence="2 3">
    <name type="scientific">Rotaria socialis</name>
    <dbReference type="NCBI Taxonomy" id="392032"/>
    <lineage>
        <taxon>Eukaryota</taxon>
        <taxon>Metazoa</taxon>
        <taxon>Spiralia</taxon>
        <taxon>Gnathifera</taxon>
        <taxon>Rotifera</taxon>
        <taxon>Eurotatoria</taxon>
        <taxon>Bdelloidea</taxon>
        <taxon>Philodinida</taxon>
        <taxon>Philodinidae</taxon>
        <taxon>Rotaria</taxon>
    </lineage>
</organism>
<proteinExistence type="predicted"/>
<name>A0A817RC85_9BILA</name>
<evidence type="ECO:0000256" key="1">
    <source>
        <dbReference type="SAM" id="MobiDB-lite"/>
    </source>
</evidence>
<dbReference type="AlphaFoldDB" id="A0A817RC85"/>
<feature type="compositionally biased region" description="Polar residues" evidence="1">
    <location>
        <begin position="122"/>
        <end position="140"/>
    </location>
</feature>
<gene>
    <name evidence="2" type="ORF">TIS948_LOCUS14562</name>
</gene>
<evidence type="ECO:0000313" key="3">
    <source>
        <dbReference type="Proteomes" id="UP000663825"/>
    </source>
</evidence>
<protein>
    <submittedName>
        <fullName evidence="2">Uncharacterized protein</fullName>
    </submittedName>
</protein>
<comment type="caution">
    <text evidence="2">The sequence shown here is derived from an EMBL/GenBank/DDBJ whole genome shotgun (WGS) entry which is preliminary data.</text>
</comment>
<evidence type="ECO:0000313" key="2">
    <source>
        <dbReference type="EMBL" id="CAF3239673.1"/>
    </source>
</evidence>
<sequence length="512" mass="58351">MPAVTQRLTEKKNILPEDIFSYNNDLFYECIKQAYGNDIAELFSFQAIRNAGLLLDTSCEDILLVLQQESDDIDALKKMCCFEVAGNKYQVKLGVKLTINNLIQSLKLKQEQKQIKKRKRYSNQGLASNTNSVTPLNQAQTQDTLTPLESTLSSSLTTNISFIQSTSTPMQRKLDELGHTADIEERIDRRWVIHNDAERACLEQGIDYFLAINKSSINTYTCVLSCKCHARFKLPRFGKENNLVHGEISSSNQSKTLHSVATSSGIESQQVKKAAHTTTSKRIRPQSDRHGVIKKRVQNLTPNTMDILQLTELTDDMMNSSHDDFNDFIETALNNDLYDLFRLQSVRDMSSLSSITVDELTAVLSYDIVELSSIKRILGFVSTDGKFHLRIGFRVTLQRLISLIKSKTNSYDNLIQQFALLLFILGGRNCYEFLRLNLPAALPHISNVELLMRNNEQRILECEFRFQLIKEYYQSNNCNYVLSSEDATRCISRIDYVAQSNIFIGFSSYLVN</sequence>
<feature type="compositionally biased region" description="Basic residues" evidence="1">
    <location>
        <begin position="273"/>
        <end position="284"/>
    </location>
</feature>
<dbReference type="EMBL" id="CAJNXB010002385">
    <property type="protein sequence ID" value="CAF3239673.1"/>
    <property type="molecule type" value="Genomic_DNA"/>
</dbReference>